<dbReference type="EC" id="1.-.-.-" evidence="2"/>
<keyword evidence="2" id="KW-0560">Oxidoreductase</keyword>
<dbReference type="InterPro" id="IPR037473">
    <property type="entry name" value="Lcp-like"/>
</dbReference>
<evidence type="ECO:0000259" key="1">
    <source>
        <dbReference type="Pfam" id="PF09995"/>
    </source>
</evidence>
<protein>
    <submittedName>
        <fullName evidence="2">Oxygenase MpaB family protein</fullName>
        <ecNumber evidence="2">1.-.-.-</ecNumber>
    </submittedName>
</protein>
<evidence type="ECO:0000313" key="3">
    <source>
        <dbReference type="Proteomes" id="UP001168528"/>
    </source>
</evidence>
<keyword evidence="3" id="KW-1185">Reference proteome</keyword>
<sequence length="360" mass="39794">MKSAYSNDLLQTMRQQTDPLADQVIEHLFTTGNAGAVSQLIAAIARNTDHLPAAHAEPVIQFFHQTATLPAWVNAKKLEAGARFFDQHVQPILSILGSLSLPYCYAAADGAQVLYLSQRIRKDTRKRLAETGQFVLTVATSGAFSGKGNGINTIQRVRLMHAAVRFHVLQSRQWNDAWGKPINQEDMAGTNLAFSYIVLEGLQKLGVYYTSEEAEAYLHVWNVIGFLLGVEEKLLPASMKEAYLLDKLITRRHFRKSEAGIELTKSLLTCFDEITPTAALKAFNPSFMRFLLGSKVADLLEVPQSNLTNLLLTPIKAVSYATSIAGNFSGKSYNQASKLMLQLMEEENGKADFKLPASLN</sequence>
<accession>A0ABT8RD62</accession>
<dbReference type="EMBL" id="JAUKPO010000024">
    <property type="protein sequence ID" value="MDO1450029.1"/>
    <property type="molecule type" value="Genomic_DNA"/>
</dbReference>
<reference evidence="2" key="1">
    <citation type="submission" date="2023-07" db="EMBL/GenBank/DDBJ databases">
        <title>The genome sequence of Rhodocytophaga aerolata KACC 12507.</title>
        <authorList>
            <person name="Zhang X."/>
        </authorList>
    </citation>
    <scope>NUCLEOTIDE SEQUENCE</scope>
    <source>
        <strain evidence="2">KACC 12507</strain>
    </source>
</reference>
<evidence type="ECO:0000313" key="2">
    <source>
        <dbReference type="EMBL" id="MDO1450029.1"/>
    </source>
</evidence>
<comment type="caution">
    <text evidence="2">The sequence shown here is derived from an EMBL/GenBank/DDBJ whole genome shotgun (WGS) entry which is preliminary data.</text>
</comment>
<proteinExistence type="predicted"/>
<name>A0ABT8RD62_9BACT</name>
<gene>
    <name evidence="2" type="ORF">Q0590_27360</name>
</gene>
<feature type="domain" description="ER-bound oxygenase mpaB/mpaB'/Rubber oxygenase catalytic" evidence="1">
    <location>
        <begin position="118"/>
        <end position="306"/>
    </location>
</feature>
<dbReference type="GO" id="GO:0016491">
    <property type="term" value="F:oxidoreductase activity"/>
    <property type="evidence" value="ECO:0007669"/>
    <property type="project" value="UniProtKB-KW"/>
</dbReference>
<dbReference type="Proteomes" id="UP001168528">
    <property type="component" value="Unassembled WGS sequence"/>
</dbReference>
<organism evidence="2 3">
    <name type="scientific">Rhodocytophaga aerolata</name>
    <dbReference type="NCBI Taxonomy" id="455078"/>
    <lineage>
        <taxon>Bacteria</taxon>
        <taxon>Pseudomonadati</taxon>
        <taxon>Bacteroidota</taxon>
        <taxon>Cytophagia</taxon>
        <taxon>Cytophagales</taxon>
        <taxon>Rhodocytophagaceae</taxon>
        <taxon>Rhodocytophaga</taxon>
    </lineage>
</organism>
<dbReference type="InterPro" id="IPR018713">
    <property type="entry name" value="MPAB/Lcp_cat_dom"/>
</dbReference>
<dbReference type="PANTHER" id="PTHR37539:SF1">
    <property type="entry name" value="ER-BOUND OXYGENASE MPAB_MPAB'_RUBBER OXYGENASE CATALYTIC DOMAIN-CONTAINING PROTEIN"/>
    <property type="match status" value="1"/>
</dbReference>
<dbReference type="Pfam" id="PF09995">
    <property type="entry name" value="MPAB_Lcp_cat"/>
    <property type="match status" value="1"/>
</dbReference>
<dbReference type="RefSeq" id="WP_302040830.1">
    <property type="nucleotide sequence ID" value="NZ_JAUKPO010000024.1"/>
</dbReference>
<dbReference type="PANTHER" id="PTHR37539">
    <property type="entry name" value="SECRETED PROTEIN-RELATED"/>
    <property type="match status" value="1"/>
</dbReference>